<accession>A0A429ZVZ2</accession>
<gene>
    <name evidence="2" type="ORF">CBF35_01120</name>
</gene>
<feature type="domain" description="VTC" evidence="1">
    <location>
        <begin position="9"/>
        <end position="229"/>
    </location>
</feature>
<sequence length="242" mass="28680">MAKLKQAFKRKEKKYILTKENYEGLRKALAGHMIEDDYGLHTISSVYYDTENFELIRHSLEKPMYREKFRLRAYGKLQVKDKVFLEIKKKCQGIVYKRRIGLAYQDVSAYLTNQQKLKSKKLVDQQISQEITWLVRQKQLVPKVMIAYDRRALFDPTDDSFRVTFDFNIRWRTTNLDLTKGAEGQLVAPEIAVLMEVKALGAYPLWFADILAKLEIYPSSFTKYGQTYKRYLYHEEDFKDVI</sequence>
<dbReference type="Proteomes" id="UP000287239">
    <property type="component" value="Unassembled WGS sequence"/>
</dbReference>
<dbReference type="InterPro" id="IPR018966">
    <property type="entry name" value="VTC_domain"/>
</dbReference>
<evidence type="ECO:0000313" key="2">
    <source>
        <dbReference type="EMBL" id="RST97924.1"/>
    </source>
</evidence>
<dbReference type="EMBL" id="NGJU01000001">
    <property type="protein sequence ID" value="RST97924.1"/>
    <property type="molecule type" value="Genomic_DNA"/>
</dbReference>
<evidence type="ECO:0000259" key="1">
    <source>
        <dbReference type="Pfam" id="PF09359"/>
    </source>
</evidence>
<name>A0A429ZVZ2_9ENTE</name>
<evidence type="ECO:0000313" key="3">
    <source>
        <dbReference type="Proteomes" id="UP000287239"/>
    </source>
</evidence>
<dbReference type="GO" id="GO:0006799">
    <property type="term" value="P:polyphosphate biosynthetic process"/>
    <property type="evidence" value="ECO:0007669"/>
    <property type="project" value="UniProtKB-ARBA"/>
</dbReference>
<dbReference type="SUPFAM" id="SSF55154">
    <property type="entry name" value="CYTH-like phosphatases"/>
    <property type="match status" value="1"/>
</dbReference>
<dbReference type="AlphaFoldDB" id="A0A429ZVZ2"/>
<keyword evidence="3" id="KW-1185">Reference proteome</keyword>
<dbReference type="InterPro" id="IPR042267">
    <property type="entry name" value="VTC_sf"/>
</dbReference>
<dbReference type="Gene3D" id="3.20.100.30">
    <property type="entry name" value="VTC, catalytic tunnel domain"/>
    <property type="match status" value="1"/>
</dbReference>
<comment type="caution">
    <text evidence="2">The sequence shown here is derived from an EMBL/GenBank/DDBJ whole genome shotgun (WGS) entry which is preliminary data.</text>
</comment>
<protein>
    <submittedName>
        <fullName evidence="2">Molecular chaperone</fullName>
    </submittedName>
</protein>
<dbReference type="CDD" id="cd07750">
    <property type="entry name" value="PolyPPase_VTC_like"/>
    <property type="match status" value="1"/>
</dbReference>
<dbReference type="OrthoDB" id="185578at2"/>
<organism evidence="2 3">
    <name type="scientific">Vagococcus salmoninarum</name>
    <dbReference type="NCBI Taxonomy" id="2739"/>
    <lineage>
        <taxon>Bacteria</taxon>
        <taxon>Bacillati</taxon>
        <taxon>Bacillota</taxon>
        <taxon>Bacilli</taxon>
        <taxon>Lactobacillales</taxon>
        <taxon>Enterococcaceae</taxon>
        <taxon>Vagococcus</taxon>
    </lineage>
</organism>
<proteinExistence type="predicted"/>
<dbReference type="RefSeq" id="WP_126778048.1">
    <property type="nucleotide sequence ID" value="NZ_NGJU01000001.1"/>
</dbReference>
<dbReference type="GeneID" id="98566955"/>
<dbReference type="InterPro" id="IPR033469">
    <property type="entry name" value="CYTH-like_dom_sf"/>
</dbReference>
<dbReference type="Pfam" id="PF09359">
    <property type="entry name" value="VTC"/>
    <property type="match status" value="1"/>
</dbReference>
<reference evidence="2 3" key="1">
    <citation type="submission" date="2017-05" db="EMBL/GenBank/DDBJ databases">
        <title>Vagococcus spp. assemblies.</title>
        <authorList>
            <person name="Gulvik C.A."/>
        </authorList>
    </citation>
    <scope>NUCLEOTIDE SEQUENCE [LARGE SCALE GENOMIC DNA]</scope>
    <source>
        <strain evidence="2 3">NCFB 2777</strain>
    </source>
</reference>